<sequence length="47" mass="5205">MPPTLLGCEVAGLGRTRHVRSSLDSYDTDKALDLWTTSERLVHYAAT</sequence>
<evidence type="ECO:0000313" key="2">
    <source>
        <dbReference type="Proteomes" id="UP000466517"/>
    </source>
</evidence>
<keyword evidence="2" id="KW-1185">Reference proteome</keyword>
<dbReference type="AlphaFoldDB" id="A0A7I7XKU7"/>
<gene>
    <name evidence="1" type="ORF">MMAD_41120</name>
</gene>
<dbReference type="Proteomes" id="UP000466517">
    <property type="component" value="Chromosome"/>
</dbReference>
<reference evidence="1 2" key="1">
    <citation type="journal article" date="2019" name="Emerg. Microbes Infect.">
        <title>Comprehensive subspecies identification of 175 nontuberculous mycobacteria species based on 7547 genomic profiles.</title>
        <authorList>
            <person name="Matsumoto Y."/>
            <person name="Kinjo T."/>
            <person name="Motooka D."/>
            <person name="Nabeya D."/>
            <person name="Jung N."/>
            <person name="Uechi K."/>
            <person name="Horii T."/>
            <person name="Iida T."/>
            <person name="Fujita J."/>
            <person name="Nakamura S."/>
        </authorList>
    </citation>
    <scope>NUCLEOTIDE SEQUENCE [LARGE SCALE GENOMIC DNA]</scope>
    <source>
        <strain evidence="1 2">JCM 13574</strain>
    </source>
</reference>
<name>A0A7I7XKU7_9MYCO</name>
<dbReference type="KEGG" id="mmag:MMAD_41120"/>
<proteinExistence type="predicted"/>
<dbReference type="EMBL" id="AP022610">
    <property type="protein sequence ID" value="BBZ29817.1"/>
    <property type="molecule type" value="Genomic_DNA"/>
</dbReference>
<protein>
    <submittedName>
        <fullName evidence="1">Uncharacterized protein</fullName>
    </submittedName>
</protein>
<organism evidence="1 2">
    <name type="scientific">Mycolicibacterium madagascariense</name>
    <dbReference type="NCBI Taxonomy" id="212765"/>
    <lineage>
        <taxon>Bacteria</taxon>
        <taxon>Bacillati</taxon>
        <taxon>Actinomycetota</taxon>
        <taxon>Actinomycetes</taxon>
        <taxon>Mycobacteriales</taxon>
        <taxon>Mycobacteriaceae</taxon>
        <taxon>Mycolicibacterium</taxon>
    </lineage>
</organism>
<accession>A0A7I7XKU7</accession>
<evidence type="ECO:0000313" key="1">
    <source>
        <dbReference type="EMBL" id="BBZ29817.1"/>
    </source>
</evidence>
<dbReference type="RefSeq" id="WP_179969717.1">
    <property type="nucleotide sequence ID" value="NZ_AP022610.1"/>
</dbReference>